<comment type="caution">
    <text evidence="2">The sequence shown here is derived from an EMBL/GenBank/DDBJ whole genome shotgun (WGS) entry which is preliminary data.</text>
</comment>
<accession>A0A2I0QSS7</accession>
<sequence length="440" mass="50687">MNTMRIWVRMRDSFWFLPTVYSLIALVTVTLTILMDTWLVPNMDGSALSELFVEKSTAASLYSALITSVLTMTTISFSTIMVVLTTYSTQFSPRTLQDFMKSRVTQHVLGVFSFGFLFTLINLLLLGTSNQKEFLGAYFTVTTAVICLGFFILFIHHSSRFLQVNNLIGQIRNDTSVLIDNTYREKDYKEATEWNEEEVKEWQKNSWDVVKANQSGYLQGIEIEGLLRFAKSHDILLSSVYQVGDFVQKGAPAFYYWQRSQTDEADDMSGCLNYILVGNERTNVQDIEFSIQKLVEIAVKSISPSINDPHTAVNSINRIGSLLSDLASVHKPYRYYADQNEDLRFMMEPKKFRDYLYKGLYQIRLYGKKDMTVMDSLLEALYKIAITSEEHVKEDTWQFAKYIMESTDTDELHQLDFERFYETCNKIANVCGEVPPIKHA</sequence>
<dbReference type="OrthoDB" id="2955631at2"/>
<feature type="transmembrane region" description="Helical" evidence="1">
    <location>
        <begin position="61"/>
        <end position="87"/>
    </location>
</feature>
<protein>
    <submittedName>
        <fullName evidence="2">DUF2254 domain-containing protein</fullName>
    </submittedName>
</protein>
<proteinExistence type="predicted"/>
<dbReference type="AlphaFoldDB" id="A0A2I0QSS7"/>
<feature type="transmembrane region" description="Helical" evidence="1">
    <location>
        <begin position="20"/>
        <end position="41"/>
    </location>
</feature>
<keyword evidence="3" id="KW-1185">Reference proteome</keyword>
<keyword evidence="1" id="KW-1133">Transmembrane helix</keyword>
<evidence type="ECO:0000313" key="2">
    <source>
        <dbReference type="EMBL" id="PKR77393.1"/>
    </source>
</evidence>
<reference evidence="2 3" key="1">
    <citation type="submission" date="2017-06" db="EMBL/GenBank/DDBJ databases">
        <title>the draft geome sequence of Illustriluteabacillus marina B3227.</title>
        <authorList>
            <person name="He R.-H."/>
            <person name="Du Z.-J."/>
        </authorList>
    </citation>
    <scope>NUCLEOTIDE SEQUENCE [LARGE SCALE GENOMIC DNA]</scope>
    <source>
        <strain evidence="2 3">B3227</strain>
    </source>
</reference>
<gene>
    <name evidence="2" type="ORF">CEY16_11730</name>
</gene>
<dbReference type="Pfam" id="PF10011">
    <property type="entry name" value="DUF2254"/>
    <property type="match status" value="1"/>
</dbReference>
<keyword evidence="1" id="KW-0812">Transmembrane</keyword>
<evidence type="ECO:0000256" key="1">
    <source>
        <dbReference type="SAM" id="Phobius"/>
    </source>
</evidence>
<dbReference type="Proteomes" id="UP000243524">
    <property type="component" value="Unassembled WGS sequence"/>
</dbReference>
<organism evidence="2 3">
    <name type="scientific">Halalkalibacillus sediminis</name>
    <dbReference type="NCBI Taxonomy" id="2018042"/>
    <lineage>
        <taxon>Bacteria</taxon>
        <taxon>Bacillati</taxon>
        <taxon>Bacillota</taxon>
        <taxon>Bacilli</taxon>
        <taxon>Bacillales</taxon>
        <taxon>Bacillaceae</taxon>
        <taxon>Halalkalibacillus</taxon>
    </lineage>
</organism>
<feature type="transmembrane region" description="Helical" evidence="1">
    <location>
        <begin position="134"/>
        <end position="155"/>
    </location>
</feature>
<name>A0A2I0QSS7_9BACI</name>
<feature type="transmembrane region" description="Helical" evidence="1">
    <location>
        <begin position="108"/>
        <end position="128"/>
    </location>
</feature>
<dbReference type="EMBL" id="PJNH01000003">
    <property type="protein sequence ID" value="PKR77393.1"/>
    <property type="molecule type" value="Genomic_DNA"/>
</dbReference>
<keyword evidence="1" id="KW-0472">Membrane</keyword>
<evidence type="ECO:0000313" key="3">
    <source>
        <dbReference type="Proteomes" id="UP000243524"/>
    </source>
</evidence>
<dbReference type="InterPro" id="IPR018723">
    <property type="entry name" value="DUF2254_membrane"/>
</dbReference>